<reference evidence="4 5" key="1">
    <citation type="submission" date="2020-10" db="EMBL/GenBank/DDBJ databases">
        <title>Chromosome-scale genome assembly of the Allis shad, Alosa alosa.</title>
        <authorList>
            <person name="Margot Z."/>
            <person name="Christophe K."/>
            <person name="Cabau C."/>
            <person name="Louis A."/>
            <person name="Berthelot C."/>
            <person name="Parey E."/>
            <person name="Roest Crollius H."/>
            <person name="Montfort J."/>
            <person name="Robinson-Rechavi M."/>
            <person name="Bucao C."/>
            <person name="Bouchez O."/>
            <person name="Gislard M."/>
            <person name="Lluch J."/>
            <person name="Milhes M."/>
            <person name="Lampietro C."/>
            <person name="Lopez Roques C."/>
            <person name="Donnadieu C."/>
            <person name="Braasch I."/>
            <person name="Desvignes T."/>
            <person name="Postlethwait J."/>
            <person name="Bobe J."/>
            <person name="Guiguen Y."/>
        </authorList>
    </citation>
    <scope>NUCLEOTIDE SEQUENCE [LARGE SCALE GENOMIC DNA]</scope>
    <source>
        <strain evidence="4">M-15738</strain>
        <tissue evidence="4">Blood</tissue>
    </source>
</reference>
<name>A0AAV6HM69_9TELE</name>
<accession>A0AAV6HM69</accession>
<dbReference type="InterPro" id="IPR050143">
    <property type="entry name" value="TRIM/RBCC"/>
</dbReference>
<dbReference type="InterPro" id="IPR001870">
    <property type="entry name" value="B30.2/SPRY"/>
</dbReference>
<dbReference type="InterPro" id="IPR006574">
    <property type="entry name" value="PRY"/>
</dbReference>
<dbReference type="Pfam" id="PF13765">
    <property type="entry name" value="PRY"/>
    <property type="match status" value="1"/>
</dbReference>
<keyword evidence="1" id="KW-0175">Coiled coil</keyword>
<feature type="coiled-coil region" evidence="1">
    <location>
        <begin position="405"/>
        <end position="521"/>
    </location>
</feature>
<feature type="chain" id="PRO_5043630353" description="B30.2/SPRY domain-containing protein" evidence="2">
    <location>
        <begin position="24"/>
        <end position="2275"/>
    </location>
</feature>
<dbReference type="InterPro" id="IPR013320">
    <property type="entry name" value="ConA-like_dom_sf"/>
</dbReference>
<feature type="coiled-coil region" evidence="1">
    <location>
        <begin position="852"/>
        <end position="1038"/>
    </location>
</feature>
<sequence length="2275" mass="260548">MTGTQVLLVSLFLSPYMLFSANSRHVVSSNNESPHQSIRMLRSLESVMDKYRELITSFKTHGNIDNSTEVETTFIYSCLDLDEKAKTMDVMVKTQRTKIKELENNYFNTRKELREEIVNNRQSEGMLSLRIHEMQVKLNGWIDQLDTKTLSIGKLTLQTLLKYTESKDLERKISREKDKEKKNDLKKQLTKKKEELQFAEQELLAAGGSSILVMQIITLREKIRELENKETDDTEEQIAALRQELKDKLKELEGSPDESSTMVTEITTLQNEILQIYIRLQKFKQESKNTVSELKKQLEKKNSQLKQLRESSDSSTSKQIIIIEKEVHVIESKIEAQQKITEDQNKELQKAIKNKNDQLMEKVTELQEVHNTDYKLILKIITQQFQIGEMQATECTGQKDTKSILVDIQKKLSVKEEEILKLEAKNKRLQQQLQDMSFECSTVLEKLKNLEASLEKNIQKIEGDLKPLLELVALKINRQQIKMSIMAEKSASKIAGLTQQLKEKEREIKQKVQELMAEGLEGSEEAVKIITLLMEIWELQTGVESETTLDRIYKLQNEVNRLIVSLQGSAERKLLLVILAAQTDQTRIKRLKIIISQKYEVELAALNIRLEKSELVLSSKKLEVADKDRDLAKLGKEIKALQSEIDRLKETIEKLKKTTSARIKDLEGQLKIRDRQLEDKTNELKMADKKSGELVIQVTELVEKIKQTEITTHEKDQVLATKISKLEERLETLSKENSECENKNTALQQENEKCSRLQEQYVELQKKTDKLMQNVDGSCKFILQINQLTIDIENLRRSIAQKPDNIAELEKLLKEKLKEMDKLKREKSPGSAEIIKIVEVITTLHKETGETIDKHLQRINELQVLVDSLKNKLKDKTDENTHLVTQILIQKATETMLTKEIATLKKEYATKIKGLQNTVKEKENQLEKEKSKCHKLAARIEELEQELSKSQTDLSNYNKTYAAKIAELEEKLKMITQKLQDAIAKLKAVDKENAEHVLKITQLQTEMTAIANKAVTENEVLNNEIAALKKQLSVCTGQNTKLTHTIIELKINEETIIKQCSLVNDTFVELKKEFDQTITKVDETSQLIFRMNILISEIEELQKKLEGMTGDKTELETELKSKTEQLERVEQQLGVKNRMDSKKIKNILSIIIQKGKTMEESNERYLQQIDELENELNEMIDRFKGKEDENTKLLIKIMSLEEDVTSLQRRISKTKQESTKRIKEIQTQLDQKYKEIKDVKAMNCGNMKERVAELEKEAKKLELDLAKEKQTAENEIKELEKRLTEKKKQLQINSQKLISVDSENGELKLKLVAMETEMTTVISGSKDLEERSAVIIKSLKEKLKVKVEENDQLQNTVTALEQSKKEIEGSCTTIKKQYTDLKTKFDENMNKMEDIPKLILRINMLSSTIARLQLEMKNLSGDKTELRKELEAKMIELKKAEEELGAKSPAATQIKELIAVIHTTSSSTAENNEEYLKRITALEDELDEKIAALQGKESEKIQTMITVMKQQNEIAMLKDRLSKVKKEASKEIAVIKDQLAKKRQEINKMIIDNCGGAGKRKEEIAALELEASALEAKLTKLQQSKDKEIAELMKRLQKVEGDLDSSSDKLQSLDKERGKLITKMIAMQDKMDQLISNDKDLKEKTSEVIADLNKQNSIKDEEIAKLKAENEASEKSKQEVINSCATVKQQYTELKTKADKNIKQIEGIPRLILQINRLSADAERLRKAIEHHTGDKTELMMELEKTKEELKKVEEELGLKSPAATQIKELIAVIREKAALKPEDNEEYRNRIAELEAELDEKIVELQGKESEKIQAMIKVMQQQDEITQLKDRLSKVKKDTSKKITELDTALQKKRQEINAMKAEDCKTGKFKVEIDALEREAADLESKLKQLKQSSENKIADLMRRLIQKEDEIKASSGKLETLDKKYGTLTVKAIEMENKMNTLLNDDKDLQEKTADEIADLKKQLQEKDKENAKLKAENDELRGSAKEEAKDCAQLRVQHEDMKKQLNRKDEDIATLESAKGKVLGLLKEKEAALKAQQEKANALEAEKKQLQQSLKKKEEVTKELQKKVDDFVKQIAAENAVHISQPAIDPDTAHPKLQLSHSNTQMKLLQTALNVPEGPARYNHVIGALASTGFDKGRQYWEVGVAGKPCYILGVAGETAPREGAITFDPKNQYWTLMLTRTDILSTAQRKKTKLREVGQAKPRKIGVLIDFKKKEIAFYDAGTKALLHTFSNIEVKSKLFPFMSTCEDTEEGSPPMVFNAVASVDWLKS</sequence>
<dbReference type="PRINTS" id="PR01407">
    <property type="entry name" value="BUTYPHLNCDUF"/>
</dbReference>
<dbReference type="Gene3D" id="2.60.120.920">
    <property type="match status" value="1"/>
</dbReference>
<gene>
    <name evidence="4" type="ORF">AALO_G00016940</name>
</gene>
<proteinExistence type="predicted"/>
<feature type="coiled-coil region" evidence="1">
    <location>
        <begin position="92"/>
        <end position="119"/>
    </location>
</feature>
<dbReference type="SUPFAM" id="SSF49899">
    <property type="entry name" value="Concanavalin A-like lectins/glucanases"/>
    <property type="match status" value="1"/>
</dbReference>
<feature type="coiled-coil region" evidence="1">
    <location>
        <begin position="716"/>
        <end position="826"/>
    </location>
</feature>
<dbReference type="Pfam" id="PF00622">
    <property type="entry name" value="SPRY"/>
    <property type="match status" value="1"/>
</dbReference>
<dbReference type="PANTHER" id="PTHR24103">
    <property type="entry name" value="E3 UBIQUITIN-PROTEIN LIGASE TRIM"/>
    <property type="match status" value="1"/>
</dbReference>
<dbReference type="PROSITE" id="PS50188">
    <property type="entry name" value="B302_SPRY"/>
    <property type="match status" value="1"/>
</dbReference>
<feature type="coiled-coil region" evidence="1">
    <location>
        <begin position="1091"/>
        <end position="1296"/>
    </location>
</feature>
<evidence type="ECO:0000313" key="5">
    <source>
        <dbReference type="Proteomes" id="UP000823561"/>
    </source>
</evidence>
<keyword evidence="5" id="KW-1185">Reference proteome</keyword>
<dbReference type="EMBL" id="JADWDJ010000001">
    <property type="protein sequence ID" value="KAG5286616.1"/>
    <property type="molecule type" value="Genomic_DNA"/>
</dbReference>
<feature type="domain" description="B30.2/SPRY" evidence="3">
    <location>
        <begin position="2071"/>
        <end position="2269"/>
    </location>
</feature>
<feature type="coiled-coil region" evidence="1">
    <location>
        <begin position="1472"/>
        <end position="1616"/>
    </location>
</feature>
<dbReference type="InterPro" id="IPR003879">
    <property type="entry name" value="Butyrophylin_SPRY"/>
</dbReference>
<feature type="coiled-coil region" evidence="1">
    <location>
        <begin position="1336"/>
        <end position="1370"/>
    </location>
</feature>
<protein>
    <recommendedName>
        <fullName evidence="3">B30.2/SPRY domain-containing protein</fullName>
    </recommendedName>
</protein>
<dbReference type="Proteomes" id="UP000823561">
    <property type="component" value="Chromosome 1"/>
</dbReference>
<dbReference type="SMART" id="SM00449">
    <property type="entry name" value="SPRY"/>
    <property type="match status" value="1"/>
</dbReference>
<feature type="coiled-coil region" evidence="1">
    <location>
        <begin position="624"/>
        <end position="683"/>
    </location>
</feature>
<dbReference type="InterPro" id="IPR003877">
    <property type="entry name" value="SPRY_dom"/>
</dbReference>
<feature type="coiled-coil region" evidence="1">
    <location>
        <begin position="1715"/>
        <end position="1760"/>
    </location>
</feature>
<evidence type="ECO:0000259" key="3">
    <source>
        <dbReference type="PROSITE" id="PS50188"/>
    </source>
</evidence>
<feature type="coiled-coil region" evidence="1">
    <location>
        <begin position="175"/>
        <end position="255"/>
    </location>
</feature>
<keyword evidence="2" id="KW-0732">Signal</keyword>
<feature type="coiled-coil region" evidence="1">
    <location>
        <begin position="280"/>
        <end position="369"/>
    </location>
</feature>
<dbReference type="SMART" id="SM00589">
    <property type="entry name" value="PRY"/>
    <property type="match status" value="1"/>
</dbReference>
<comment type="caution">
    <text evidence="4">The sequence shown here is derived from an EMBL/GenBank/DDBJ whole genome shotgun (WGS) entry which is preliminary data.</text>
</comment>
<organism evidence="4 5">
    <name type="scientific">Alosa alosa</name>
    <name type="common">allis shad</name>
    <dbReference type="NCBI Taxonomy" id="278164"/>
    <lineage>
        <taxon>Eukaryota</taxon>
        <taxon>Metazoa</taxon>
        <taxon>Chordata</taxon>
        <taxon>Craniata</taxon>
        <taxon>Vertebrata</taxon>
        <taxon>Euteleostomi</taxon>
        <taxon>Actinopterygii</taxon>
        <taxon>Neopterygii</taxon>
        <taxon>Teleostei</taxon>
        <taxon>Clupei</taxon>
        <taxon>Clupeiformes</taxon>
        <taxon>Clupeoidei</taxon>
        <taxon>Clupeidae</taxon>
        <taxon>Alosa</taxon>
    </lineage>
</organism>
<feature type="coiled-coil region" evidence="1">
    <location>
        <begin position="1649"/>
        <end position="1683"/>
    </location>
</feature>
<evidence type="ECO:0000256" key="1">
    <source>
        <dbReference type="SAM" id="Coils"/>
    </source>
</evidence>
<dbReference type="InterPro" id="IPR043136">
    <property type="entry name" value="B30.2/SPRY_sf"/>
</dbReference>
<feature type="coiled-coil region" evidence="1">
    <location>
        <begin position="1785"/>
        <end position="2079"/>
    </location>
</feature>
<feature type="coiled-coil region" evidence="1">
    <location>
        <begin position="1402"/>
        <end position="1447"/>
    </location>
</feature>
<feature type="signal peptide" evidence="2">
    <location>
        <begin position="1"/>
        <end position="23"/>
    </location>
</feature>
<evidence type="ECO:0000256" key="2">
    <source>
        <dbReference type="SAM" id="SignalP"/>
    </source>
</evidence>
<evidence type="ECO:0000313" key="4">
    <source>
        <dbReference type="EMBL" id="KAG5286616.1"/>
    </source>
</evidence>